<comment type="caution">
    <text evidence="1">The sequence shown here is derived from an EMBL/GenBank/DDBJ whole genome shotgun (WGS) entry which is preliminary data.</text>
</comment>
<proteinExistence type="predicted"/>
<dbReference type="InterPro" id="IPR036278">
    <property type="entry name" value="Sialidase_sf"/>
</dbReference>
<sequence>MAALSASAQDKHVKLVKVADAWARNSVNTVVFRHNSLVTFKGTQYTAFYDGDQRLVLAKRKSGAGKWESHITQFKGNAMDAHRSISIMLDGDGFIHVSWDHHNNPLNYARSVRPGSLQLTAKMPMTGIKEKNATYPEFYSLPDGGLMFLYRDGQSGNGDLMLNRYNVKEKKWTQVQDGWINGEGRRNAYWQMTTDNLGTIHLSWVWRETGDVATNHDLCYARSKDGGKTWEKSTGERYKLPITAATAEYAARIPQNSELINSTSMAADNLGRPYIATYWRSPDANVPQYRLVYHDGTQWTVKQISERKTPFSLSGGGTKRIPIARPQLVVSEKNGVKRAAMIYRDEERGAKVSIAFSSDLEKGAWTTSDLTSFGVGSWEPSYDTELWKQKNRLDIFVENVEQGDGETVKELAPQPVYVLSWKF</sequence>
<evidence type="ECO:0000313" key="2">
    <source>
        <dbReference type="Proteomes" id="UP000451233"/>
    </source>
</evidence>
<name>A0A7K1Y1X4_9SPHI</name>
<organism evidence="1 2">
    <name type="scientific">Hufsiella ginkgonis</name>
    <dbReference type="NCBI Taxonomy" id="2695274"/>
    <lineage>
        <taxon>Bacteria</taxon>
        <taxon>Pseudomonadati</taxon>
        <taxon>Bacteroidota</taxon>
        <taxon>Sphingobacteriia</taxon>
        <taxon>Sphingobacteriales</taxon>
        <taxon>Sphingobacteriaceae</taxon>
        <taxon>Hufsiella</taxon>
    </lineage>
</organism>
<protein>
    <submittedName>
        <fullName evidence="1">Neuraminidase</fullName>
    </submittedName>
</protein>
<accession>A0A7K1Y1X4</accession>
<dbReference type="AlphaFoldDB" id="A0A7K1Y1X4"/>
<keyword evidence="2" id="KW-1185">Reference proteome</keyword>
<dbReference type="Proteomes" id="UP000451233">
    <property type="component" value="Unassembled WGS sequence"/>
</dbReference>
<dbReference type="EMBL" id="WVHS01000004">
    <property type="protein sequence ID" value="MXV17244.1"/>
    <property type="molecule type" value="Genomic_DNA"/>
</dbReference>
<reference evidence="1 2" key="1">
    <citation type="submission" date="2019-11" db="EMBL/GenBank/DDBJ databases">
        <title>Pedobacter sp. HMF7056 Genome sequencing and assembly.</title>
        <authorList>
            <person name="Kang H."/>
            <person name="Kim H."/>
            <person name="Joh K."/>
        </authorList>
    </citation>
    <scope>NUCLEOTIDE SEQUENCE [LARGE SCALE GENOMIC DNA]</scope>
    <source>
        <strain evidence="1 2">HMF7056</strain>
    </source>
</reference>
<gene>
    <name evidence="1" type="ORF">GS398_18240</name>
</gene>
<dbReference type="SUPFAM" id="SSF50939">
    <property type="entry name" value="Sialidases"/>
    <property type="match status" value="1"/>
</dbReference>
<evidence type="ECO:0000313" key="1">
    <source>
        <dbReference type="EMBL" id="MXV17244.1"/>
    </source>
</evidence>
<dbReference type="Pfam" id="PF15892">
    <property type="entry name" value="BNR_4"/>
    <property type="match status" value="1"/>
</dbReference>